<feature type="compositionally biased region" description="Gly residues" evidence="1">
    <location>
        <begin position="65"/>
        <end position="76"/>
    </location>
</feature>
<evidence type="ECO:0000313" key="2">
    <source>
        <dbReference type="EnsemblPlants" id="AET5Gv21185600.4"/>
    </source>
</evidence>
<feature type="compositionally biased region" description="Basic residues" evidence="1">
    <location>
        <begin position="88"/>
        <end position="98"/>
    </location>
</feature>
<keyword evidence="3" id="KW-1185">Reference proteome</keyword>
<reference evidence="2" key="3">
    <citation type="journal article" date="2017" name="Nature">
        <title>Genome sequence of the progenitor of the wheat D genome Aegilops tauschii.</title>
        <authorList>
            <person name="Luo M.C."/>
            <person name="Gu Y.Q."/>
            <person name="Puiu D."/>
            <person name="Wang H."/>
            <person name="Twardziok S.O."/>
            <person name="Deal K.R."/>
            <person name="Huo N."/>
            <person name="Zhu T."/>
            <person name="Wang L."/>
            <person name="Wang Y."/>
            <person name="McGuire P.E."/>
            <person name="Liu S."/>
            <person name="Long H."/>
            <person name="Ramasamy R.K."/>
            <person name="Rodriguez J.C."/>
            <person name="Van S.L."/>
            <person name="Yuan L."/>
            <person name="Wang Z."/>
            <person name="Xia Z."/>
            <person name="Xiao L."/>
            <person name="Anderson O.D."/>
            <person name="Ouyang S."/>
            <person name="Liang Y."/>
            <person name="Zimin A.V."/>
            <person name="Pertea G."/>
            <person name="Qi P."/>
            <person name="Bennetzen J.L."/>
            <person name="Dai X."/>
            <person name="Dawson M.W."/>
            <person name="Muller H.G."/>
            <person name="Kugler K."/>
            <person name="Rivarola-Duarte L."/>
            <person name="Spannagl M."/>
            <person name="Mayer K.F.X."/>
            <person name="Lu F.H."/>
            <person name="Bevan M.W."/>
            <person name="Leroy P."/>
            <person name="Li P."/>
            <person name="You F.M."/>
            <person name="Sun Q."/>
            <person name="Liu Z."/>
            <person name="Lyons E."/>
            <person name="Wicker T."/>
            <person name="Salzberg S.L."/>
            <person name="Devos K.M."/>
            <person name="Dvorak J."/>
        </authorList>
    </citation>
    <scope>NUCLEOTIDE SEQUENCE [LARGE SCALE GENOMIC DNA]</scope>
    <source>
        <strain evidence="2">cv. AL8/78</strain>
    </source>
</reference>
<dbReference type="AlphaFoldDB" id="A0A453MHR1"/>
<dbReference type="EnsemblPlants" id="AET5Gv21185600.4">
    <property type="protein sequence ID" value="AET5Gv21185600.4"/>
    <property type="gene ID" value="AET5Gv21185600"/>
</dbReference>
<accession>A0A453MHR1</accession>
<feature type="compositionally biased region" description="Basic residues" evidence="1">
    <location>
        <begin position="108"/>
        <end position="117"/>
    </location>
</feature>
<feature type="region of interest" description="Disordered" evidence="1">
    <location>
        <begin position="32"/>
        <end position="152"/>
    </location>
</feature>
<feature type="compositionally biased region" description="Basic and acidic residues" evidence="1">
    <location>
        <begin position="143"/>
        <end position="152"/>
    </location>
</feature>
<feature type="compositionally biased region" description="Polar residues" evidence="1">
    <location>
        <begin position="36"/>
        <end position="45"/>
    </location>
</feature>
<protein>
    <submittedName>
        <fullName evidence="2">Uncharacterized protein</fullName>
    </submittedName>
</protein>
<dbReference type="Gramene" id="AET5Gv21185600.4">
    <property type="protein sequence ID" value="AET5Gv21185600.4"/>
    <property type="gene ID" value="AET5Gv21185600"/>
</dbReference>
<reference evidence="3" key="2">
    <citation type="journal article" date="2017" name="Nat. Plants">
        <title>The Aegilops tauschii genome reveals multiple impacts of transposons.</title>
        <authorList>
            <person name="Zhao G."/>
            <person name="Zou C."/>
            <person name="Li K."/>
            <person name="Wang K."/>
            <person name="Li T."/>
            <person name="Gao L."/>
            <person name="Zhang X."/>
            <person name="Wang H."/>
            <person name="Yang Z."/>
            <person name="Liu X."/>
            <person name="Jiang W."/>
            <person name="Mao L."/>
            <person name="Kong X."/>
            <person name="Jiao Y."/>
            <person name="Jia J."/>
        </authorList>
    </citation>
    <scope>NUCLEOTIDE SEQUENCE [LARGE SCALE GENOMIC DNA]</scope>
    <source>
        <strain evidence="3">cv. AL8/78</strain>
    </source>
</reference>
<evidence type="ECO:0000256" key="1">
    <source>
        <dbReference type="SAM" id="MobiDB-lite"/>
    </source>
</evidence>
<reference evidence="2" key="5">
    <citation type="journal article" date="2021" name="G3 (Bethesda)">
        <title>Aegilops tauschii genome assembly Aet v5.0 features greater sequence contiguity and improved annotation.</title>
        <authorList>
            <person name="Wang L."/>
            <person name="Zhu T."/>
            <person name="Rodriguez J.C."/>
            <person name="Deal K.R."/>
            <person name="Dubcovsky J."/>
            <person name="McGuire P.E."/>
            <person name="Lux T."/>
            <person name="Spannagl M."/>
            <person name="Mayer K.F.X."/>
            <person name="Baldrich P."/>
            <person name="Meyers B.C."/>
            <person name="Huo N."/>
            <person name="Gu Y.Q."/>
            <person name="Zhou H."/>
            <person name="Devos K.M."/>
            <person name="Bennetzen J.L."/>
            <person name="Unver T."/>
            <person name="Budak H."/>
            <person name="Gulick P.J."/>
            <person name="Galiba G."/>
            <person name="Kalapos B."/>
            <person name="Nelson D.R."/>
            <person name="Li P."/>
            <person name="You F.M."/>
            <person name="Luo M.C."/>
            <person name="Dvorak J."/>
        </authorList>
    </citation>
    <scope>NUCLEOTIDE SEQUENCE [LARGE SCALE GENOMIC DNA]</scope>
    <source>
        <strain evidence="2">cv. AL8/78</strain>
    </source>
</reference>
<reference evidence="2" key="4">
    <citation type="submission" date="2019-03" db="UniProtKB">
        <authorList>
            <consortium name="EnsemblPlants"/>
        </authorList>
    </citation>
    <scope>IDENTIFICATION</scope>
</reference>
<reference evidence="3" key="1">
    <citation type="journal article" date="2014" name="Science">
        <title>Ancient hybridizations among the ancestral genomes of bread wheat.</title>
        <authorList>
            <consortium name="International Wheat Genome Sequencing Consortium,"/>
            <person name="Marcussen T."/>
            <person name="Sandve S.R."/>
            <person name="Heier L."/>
            <person name="Spannagl M."/>
            <person name="Pfeifer M."/>
            <person name="Jakobsen K.S."/>
            <person name="Wulff B.B."/>
            <person name="Steuernagel B."/>
            <person name="Mayer K.F."/>
            <person name="Olsen O.A."/>
        </authorList>
    </citation>
    <scope>NUCLEOTIDE SEQUENCE [LARGE SCALE GENOMIC DNA]</scope>
    <source>
        <strain evidence="3">cv. AL8/78</strain>
    </source>
</reference>
<feature type="compositionally biased region" description="Basic residues" evidence="1">
    <location>
        <begin position="48"/>
        <end position="57"/>
    </location>
</feature>
<evidence type="ECO:0000313" key="3">
    <source>
        <dbReference type="Proteomes" id="UP000015105"/>
    </source>
</evidence>
<sequence length="152" mass="16725">MKDRRGGAGFPFSIGCMSQSAVAVADPLHKKPQHYIRNNSSNQSVVHFRQRRRRRKQRGEDENRGGGVRGPHGGGAAAAQGNQDLLRGVRRRGGGRRRGAGDRDRVPHGRAARRAHRLGRDQQGGRGHGRRLLAAILPLPPPARDRHGPRLM</sequence>
<dbReference type="PROSITE" id="PS51257">
    <property type="entry name" value="PROKAR_LIPOPROTEIN"/>
    <property type="match status" value="1"/>
</dbReference>
<organism evidence="2 3">
    <name type="scientific">Aegilops tauschii subsp. strangulata</name>
    <name type="common">Goatgrass</name>
    <dbReference type="NCBI Taxonomy" id="200361"/>
    <lineage>
        <taxon>Eukaryota</taxon>
        <taxon>Viridiplantae</taxon>
        <taxon>Streptophyta</taxon>
        <taxon>Embryophyta</taxon>
        <taxon>Tracheophyta</taxon>
        <taxon>Spermatophyta</taxon>
        <taxon>Magnoliopsida</taxon>
        <taxon>Liliopsida</taxon>
        <taxon>Poales</taxon>
        <taxon>Poaceae</taxon>
        <taxon>BOP clade</taxon>
        <taxon>Pooideae</taxon>
        <taxon>Triticodae</taxon>
        <taxon>Triticeae</taxon>
        <taxon>Triticinae</taxon>
        <taxon>Aegilops</taxon>
    </lineage>
</organism>
<proteinExistence type="predicted"/>
<dbReference type="Proteomes" id="UP000015105">
    <property type="component" value="Chromosome 5D"/>
</dbReference>
<name>A0A453MHR1_AEGTS</name>